<dbReference type="CDD" id="cd16325">
    <property type="entry name" value="LolA"/>
    <property type="match status" value="1"/>
</dbReference>
<proteinExistence type="predicted"/>
<comment type="subunit">
    <text evidence="1">Monomer.</text>
</comment>
<keyword evidence="6" id="KW-0449">Lipoprotein</keyword>
<dbReference type="InterPro" id="IPR004564">
    <property type="entry name" value="OM_lipoprot_carrier_LolA-like"/>
</dbReference>
<evidence type="ECO:0000256" key="1">
    <source>
        <dbReference type="ARBA" id="ARBA00011245"/>
    </source>
</evidence>
<keyword evidence="3" id="KW-0732">Signal</keyword>
<sequence>MISAFLPQQITKRLTGLKLSTTLLITLLALLCVQTVQSASFDALFESRADNKQLEKLTDRLEFGENAQGKFTQYRQLKVLKKPLVSHGQFAFDSSLGLVWQQTTPFPSTLVLKDGELIQIDSSGNRQITKANESQGASALAETMPKLLKALLSGEITALDDQFNLYLVQAAESNTSSSLEVNDWQLGLVPKDPLMLKVIPQMVLQGESQLHSLTLLSSNGDTSRIEFEQINSGPLDEEMKQLISPQPAMEQAKPLASQDGLPEPKPKQKP</sequence>
<evidence type="ECO:0000256" key="5">
    <source>
        <dbReference type="SAM" id="MobiDB-lite"/>
    </source>
</evidence>
<evidence type="ECO:0000313" key="7">
    <source>
        <dbReference type="Proteomes" id="UP001195963"/>
    </source>
</evidence>
<dbReference type="InterPro" id="IPR029046">
    <property type="entry name" value="LolA/LolB/LppX"/>
</dbReference>
<dbReference type="SUPFAM" id="SSF89392">
    <property type="entry name" value="Prokaryotic lipoproteins and lipoprotein localization factors"/>
    <property type="match status" value="1"/>
</dbReference>
<dbReference type="Gene3D" id="2.50.20.10">
    <property type="entry name" value="Lipoprotein localisation LolA/LolB/LppX"/>
    <property type="match status" value="1"/>
</dbReference>
<dbReference type="Proteomes" id="UP001195963">
    <property type="component" value="Unassembled WGS sequence"/>
</dbReference>
<evidence type="ECO:0000313" key="6">
    <source>
        <dbReference type="EMBL" id="MBW8185680.1"/>
    </source>
</evidence>
<accession>A0ABS7E811</accession>
<evidence type="ECO:0000256" key="3">
    <source>
        <dbReference type="ARBA" id="ARBA00022729"/>
    </source>
</evidence>
<keyword evidence="4" id="KW-0653">Protein transport</keyword>
<name>A0ABS7E811_9GAMM</name>
<organism evidence="6 7">
    <name type="scientific">Shewanella nanhaiensis</name>
    <dbReference type="NCBI Taxonomy" id="2864872"/>
    <lineage>
        <taxon>Bacteria</taxon>
        <taxon>Pseudomonadati</taxon>
        <taxon>Pseudomonadota</taxon>
        <taxon>Gammaproteobacteria</taxon>
        <taxon>Alteromonadales</taxon>
        <taxon>Shewanellaceae</taxon>
        <taxon>Shewanella</taxon>
    </lineage>
</organism>
<gene>
    <name evidence="6" type="ORF">K0625_18735</name>
</gene>
<feature type="region of interest" description="Disordered" evidence="5">
    <location>
        <begin position="232"/>
        <end position="270"/>
    </location>
</feature>
<reference evidence="6 7" key="1">
    <citation type="submission" date="2021-07" db="EMBL/GenBank/DDBJ databases">
        <title>Shewanella sp. nov, isolated from SCS.</title>
        <authorList>
            <person name="Cao W.R."/>
        </authorList>
    </citation>
    <scope>NUCLEOTIDE SEQUENCE [LARGE SCALE GENOMIC DNA]</scope>
    <source>
        <strain evidence="6 7">NR704-98</strain>
    </source>
</reference>
<dbReference type="RefSeq" id="WP_220111081.1">
    <property type="nucleotide sequence ID" value="NZ_JAHZST010000016.1"/>
</dbReference>
<keyword evidence="7" id="KW-1185">Reference proteome</keyword>
<comment type="caution">
    <text evidence="6">The sequence shown here is derived from an EMBL/GenBank/DDBJ whole genome shotgun (WGS) entry which is preliminary data.</text>
</comment>
<keyword evidence="2" id="KW-0813">Transport</keyword>
<protein>
    <submittedName>
        <fullName evidence="6">Outer membrane lipoprotein carrier protein LolA</fullName>
    </submittedName>
</protein>
<dbReference type="EMBL" id="JAHZST010000016">
    <property type="protein sequence ID" value="MBW8185680.1"/>
    <property type="molecule type" value="Genomic_DNA"/>
</dbReference>
<evidence type="ECO:0000256" key="2">
    <source>
        <dbReference type="ARBA" id="ARBA00022448"/>
    </source>
</evidence>
<evidence type="ECO:0000256" key="4">
    <source>
        <dbReference type="ARBA" id="ARBA00022927"/>
    </source>
</evidence>
<dbReference type="Pfam" id="PF19574">
    <property type="entry name" value="LolA_3"/>
    <property type="match status" value="1"/>
</dbReference>